<reference evidence="3 4" key="1">
    <citation type="submission" date="2024-04" db="EMBL/GenBank/DDBJ databases">
        <title>Defined microbial consortia suppress multidrug-resistant proinflammatory Enterobacteriaceae via ecological control.</title>
        <authorList>
            <person name="Furuichi M."/>
            <person name="Kawaguchi T."/>
            <person name="Pust M."/>
            <person name="Yasuma K."/>
            <person name="Plichta D."/>
            <person name="Hasegawa N."/>
            <person name="Ohya T."/>
            <person name="Bhattarai S."/>
            <person name="Sasajima S."/>
            <person name="Aoto Y."/>
            <person name="Tuganbaev T."/>
            <person name="Yaginuma M."/>
            <person name="Ueda M."/>
            <person name="Okahashi N."/>
            <person name="Amafuji K."/>
            <person name="Kiridooshi Y."/>
            <person name="Sugita K."/>
            <person name="Strazar M."/>
            <person name="Skelly A."/>
            <person name="Suda W."/>
            <person name="Hattori M."/>
            <person name="Nakamoto N."/>
            <person name="Caballero S."/>
            <person name="Norman J."/>
            <person name="Olle B."/>
            <person name="Tanoue T."/>
            <person name="Arita M."/>
            <person name="Bucci V."/>
            <person name="Atarashi K."/>
            <person name="Xavier R."/>
            <person name="Honda K."/>
        </authorList>
    </citation>
    <scope>NUCLEOTIDE SEQUENCE [LARGE SCALE GENOMIC DNA]</scope>
    <source>
        <strain evidence="4">k04-0078-D8-1</strain>
    </source>
</reference>
<gene>
    <name evidence="3" type="ORF">K040078D81_52650</name>
</gene>
<proteinExistence type="predicted"/>
<organism evidence="3 4">
    <name type="scientific">Blautia hominis</name>
    <dbReference type="NCBI Taxonomy" id="2025493"/>
    <lineage>
        <taxon>Bacteria</taxon>
        <taxon>Bacillati</taxon>
        <taxon>Bacillota</taxon>
        <taxon>Clostridia</taxon>
        <taxon>Lachnospirales</taxon>
        <taxon>Lachnospiraceae</taxon>
        <taxon>Blautia</taxon>
    </lineage>
</organism>
<sequence>MIRKGKLMFILALSVLLVCAPVRVLASSSSLHLYTEKDTESKEKDTAKTSAAAAAKTGDDRQILVLLLTCAAAGGAVLLLVRTGEKAQDPIEKD</sequence>
<evidence type="ECO:0008006" key="5">
    <source>
        <dbReference type="Google" id="ProtNLM"/>
    </source>
</evidence>
<keyword evidence="1" id="KW-1133">Transmembrane helix</keyword>
<dbReference type="EMBL" id="BAABYW010000002">
    <property type="protein sequence ID" value="GAA6411148.1"/>
    <property type="molecule type" value="Genomic_DNA"/>
</dbReference>
<protein>
    <recommendedName>
        <fullName evidence="5">Transmembrane protein</fullName>
    </recommendedName>
</protein>
<feature type="transmembrane region" description="Helical" evidence="1">
    <location>
        <begin position="63"/>
        <end position="81"/>
    </location>
</feature>
<dbReference type="RefSeq" id="WP_095174975.1">
    <property type="nucleotide sequence ID" value="NZ_BAABYW010000002.1"/>
</dbReference>
<keyword evidence="4" id="KW-1185">Reference proteome</keyword>
<evidence type="ECO:0000256" key="2">
    <source>
        <dbReference type="SAM" id="SignalP"/>
    </source>
</evidence>
<evidence type="ECO:0000313" key="3">
    <source>
        <dbReference type="EMBL" id="GAA6411148.1"/>
    </source>
</evidence>
<feature type="chain" id="PRO_5046061517" description="Transmembrane protein" evidence="2">
    <location>
        <begin position="27"/>
        <end position="94"/>
    </location>
</feature>
<keyword evidence="1" id="KW-0812">Transmembrane</keyword>
<keyword evidence="1" id="KW-0472">Membrane</keyword>
<comment type="caution">
    <text evidence="3">The sequence shown here is derived from an EMBL/GenBank/DDBJ whole genome shotgun (WGS) entry which is preliminary data.</text>
</comment>
<keyword evidence="2" id="KW-0732">Signal</keyword>
<evidence type="ECO:0000256" key="1">
    <source>
        <dbReference type="SAM" id="Phobius"/>
    </source>
</evidence>
<dbReference type="Proteomes" id="UP001600943">
    <property type="component" value="Unassembled WGS sequence"/>
</dbReference>
<evidence type="ECO:0000313" key="4">
    <source>
        <dbReference type="Proteomes" id="UP001600943"/>
    </source>
</evidence>
<name>A0ABQ0BI66_9FIRM</name>
<accession>A0ABQ0BI66</accession>
<feature type="signal peptide" evidence="2">
    <location>
        <begin position="1"/>
        <end position="26"/>
    </location>
</feature>